<dbReference type="Proteomes" id="UP000593567">
    <property type="component" value="Unassembled WGS sequence"/>
</dbReference>
<keyword evidence="3" id="KW-1185">Reference proteome</keyword>
<dbReference type="EMBL" id="VXIV02000661">
    <property type="protein sequence ID" value="KAF6036843.1"/>
    <property type="molecule type" value="Genomic_DNA"/>
</dbReference>
<feature type="transmembrane region" description="Helical" evidence="1">
    <location>
        <begin position="6"/>
        <end position="24"/>
    </location>
</feature>
<reference evidence="2" key="1">
    <citation type="submission" date="2020-06" db="EMBL/GenBank/DDBJ databases">
        <title>Draft genome of Bugula neritina, a colonial animal packing powerful symbionts and potential medicines.</title>
        <authorList>
            <person name="Rayko M."/>
        </authorList>
    </citation>
    <scope>NUCLEOTIDE SEQUENCE [LARGE SCALE GENOMIC DNA]</scope>
    <source>
        <strain evidence="2">Kwan_BN1</strain>
    </source>
</reference>
<keyword evidence="1" id="KW-0812">Transmembrane</keyword>
<name>A0A7J7KF64_BUGNE</name>
<dbReference type="AlphaFoldDB" id="A0A7J7KF64"/>
<accession>A0A7J7KF64</accession>
<evidence type="ECO:0000313" key="2">
    <source>
        <dbReference type="EMBL" id="KAF6036843.1"/>
    </source>
</evidence>
<evidence type="ECO:0000313" key="3">
    <source>
        <dbReference type="Proteomes" id="UP000593567"/>
    </source>
</evidence>
<keyword evidence="1" id="KW-0472">Membrane</keyword>
<sequence length="66" mass="7429">MILVVISWTIPLVSLSGLSSYFMLADYRILLGDKSANFGLRTNAVLFTTEYSTRSVKYTNDKMTLT</sequence>
<gene>
    <name evidence="2" type="ORF">EB796_004852</name>
</gene>
<proteinExistence type="predicted"/>
<evidence type="ECO:0000256" key="1">
    <source>
        <dbReference type="SAM" id="Phobius"/>
    </source>
</evidence>
<organism evidence="2 3">
    <name type="scientific">Bugula neritina</name>
    <name type="common">Brown bryozoan</name>
    <name type="synonym">Sertularia neritina</name>
    <dbReference type="NCBI Taxonomy" id="10212"/>
    <lineage>
        <taxon>Eukaryota</taxon>
        <taxon>Metazoa</taxon>
        <taxon>Spiralia</taxon>
        <taxon>Lophotrochozoa</taxon>
        <taxon>Bryozoa</taxon>
        <taxon>Gymnolaemata</taxon>
        <taxon>Cheilostomatida</taxon>
        <taxon>Flustrina</taxon>
        <taxon>Buguloidea</taxon>
        <taxon>Bugulidae</taxon>
        <taxon>Bugula</taxon>
    </lineage>
</organism>
<keyword evidence="1" id="KW-1133">Transmembrane helix</keyword>
<comment type="caution">
    <text evidence="2">The sequence shown here is derived from an EMBL/GenBank/DDBJ whole genome shotgun (WGS) entry which is preliminary data.</text>
</comment>
<protein>
    <submittedName>
        <fullName evidence="2">Uncharacterized protein</fullName>
    </submittedName>
</protein>